<feature type="compositionally biased region" description="Polar residues" evidence="1">
    <location>
        <begin position="547"/>
        <end position="566"/>
    </location>
</feature>
<feature type="compositionally biased region" description="Low complexity" evidence="1">
    <location>
        <begin position="917"/>
        <end position="926"/>
    </location>
</feature>
<gene>
    <name evidence="2" type="ORF">TraAM80_04507</name>
</gene>
<dbReference type="EMBL" id="MKGL01000131">
    <property type="protein sequence ID" value="RNF05568.1"/>
    <property type="molecule type" value="Genomic_DNA"/>
</dbReference>
<feature type="compositionally biased region" description="Polar residues" evidence="1">
    <location>
        <begin position="292"/>
        <end position="301"/>
    </location>
</feature>
<feature type="compositionally biased region" description="Basic and acidic residues" evidence="1">
    <location>
        <begin position="906"/>
        <end position="916"/>
    </location>
</feature>
<feature type="region of interest" description="Disordered" evidence="1">
    <location>
        <begin position="1199"/>
        <end position="1228"/>
    </location>
</feature>
<reference evidence="2 3" key="1">
    <citation type="journal article" date="2018" name="BMC Genomics">
        <title>Genomic comparison of Trypanosoma conorhini and Trypanosoma rangeli to Trypanosoma cruzi strains of high and low virulence.</title>
        <authorList>
            <person name="Bradwell K.R."/>
            <person name="Koparde V.N."/>
            <person name="Matveyev A.V."/>
            <person name="Serrano M.G."/>
            <person name="Alves J.M."/>
            <person name="Parikh H."/>
            <person name="Huang B."/>
            <person name="Lee V."/>
            <person name="Espinosa-Alvarez O."/>
            <person name="Ortiz P.A."/>
            <person name="Costa-Martins A.G."/>
            <person name="Teixeira M.M."/>
            <person name="Buck G.A."/>
        </authorList>
    </citation>
    <scope>NUCLEOTIDE SEQUENCE [LARGE SCALE GENOMIC DNA]</scope>
    <source>
        <strain evidence="2 3">AM80</strain>
    </source>
</reference>
<name>A0A422NJA1_TRYRA</name>
<feature type="compositionally biased region" description="Low complexity" evidence="1">
    <location>
        <begin position="242"/>
        <end position="257"/>
    </location>
</feature>
<protein>
    <submittedName>
        <fullName evidence="2">Uncharacterized protein</fullName>
    </submittedName>
</protein>
<feature type="compositionally biased region" description="Basic and acidic residues" evidence="1">
    <location>
        <begin position="673"/>
        <end position="684"/>
    </location>
</feature>
<dbReference type="VEuPathDB" id="TriTrypDB:TRSC58_06462"/>
<proteinExistence type="predicted"/>
<dbReference type="OMA" id="AQHHPNV"/>
<dbReference type="Proteomes" id="UP000283634">
    <property type="component" value="Unassembled WGS sequence"/>
</dbReference>
<evidence type="ECO:0000256" key="1">
    <source>
        <dbReference type="SAM" id="MobiDB-lite"/>
    </source>
</evidence>
<feature type="compositionally biased region" description="Polar residues" evidence="1">
    <location>
        <begin position="53"/>
        <end position="73"/>
    </location>
</feature>
<feature type="compositionally biased region" description="Polar residues" evidence="1">
    <location>
        <begin position="469"/>
        <end position="487"/>
    </location>
</feature>
<feature type="compositionally biased region" description="Basic and acidic residues" evidence="1">
    <location>
        <begin position="598"/>
        <end position="607"/>
    </location>
</feature>
<dbReference type="OrthoDB" id="249905at2759"/>
<feature type="region of interest" description="Disordered" evidence="1">
    <location>
        <begin position="736"/>
        <end position="769"/>
    </location>
</feature>
<feature type="region of interest" description="Disordered" evidence="1">
    <location>
        <begin position="512"/>
        <end position="684"/>
    </location>
</feature>
<feature type="region of interest" description="Disordered" evidence="1">
    <location>
        <begin position="1"/>
        <end position="79"/>
    </location>
</feature>
<dbReference type="GeneID" id="40328440"/>
<sequence>MKPQDHPRPGGLGAPQAVLGKSAAGAAAPMPSAQQSVGSPPRHLRGALGLGTPVSQFSVHPSTDAASTGSTAESLHPRGKLVMVPPHLMGRKVILPHPAAFADPHAPLAQHAKKHVVSFVNVKQDAPGQPRPGRSGPLEHAPGIHDGVSPRLVAASPAGPVQLAHASSVKAQRPAYVAGYGAIPPPSSIDDGMKHKSSGGLWKGITSLFKLNTGKEEQRIERAPPRTSYAKAGAAPIERRPGAGAAEGGRTAAAAPTQNSGQNTGSRAAGDRAFPQETPPQQQQHNCQQLQSKPHSSSLTSVGDDGQATAPQSGDRPGLSALPALPVGTRSRTPLLEATTHRVTPVDPAITPLVVPPTVYLRNEAGEAGIAPSSSVQATTDGERGQRQSQQARRVALFPSFAIVDSDEDSLALADSGQSQIEPKATTQADVVGQVEAEASQEQGHGFLSSVSVLSPPSRLLTEQDKNESTGAQTASTRLHASSGSLTTPEVKQFQMVKKKSLDALAMEARTPVRQPSIQGREAVDIHPSIVTPQGKGETDANPPKETLQQSAMAVSSGTQSLQSTKIGGDVQNDKTLHTERYHQPCSSSSLGHHAAARRREAQRKEDGADDGSDGLHKRGCKMPPPAEEPSSPVVSRKLSRNTDKAGDTNSDDSNEDAANRAHDNRRWHRSDRRGTEKDACREGRKLLSPPSFLSVHSPIFHTRDVYKLYQELQRQQHKLQRDRFSRWRAHNVVSPDRYSRESRHIGGHSLPQPKDSRQPWRSSSFHLGSLPPPSPLLRPLGYIGFGGGYSRSVDGKALHCKNGYKASHAPSGQCSPYQSLQPSRLVLAQRAETPSTQRRRWLHPNEPREYSPSHPYELVSFFPPCMFNESRRSSASANARVCGHRTTKDGPVSYGGDSTPARVYPDLDGHGEKAAKACGGAQAQASPDKNDGKTPESPLPRHPKQQPQRGCRRHPVSVTPPRPVSTRRQRDRPRGMLNGGTASPPSRRPQTRSVVKDLTVRRLHRCCSEGGIAGGDQFRTTGWSANMANTGQWLDEVVEASLGKGRGDSAAALTSAGRLPVPVVDLRRDFKPCLDPPLNTKEAFGGPYHRVHCGVNYSASIKRSSAHKKGNGVCPQGAVSPHCGNHTVSTSLRRSPGDAAVTASCSPQRHFVDVPPFPPLKMYSSFQVKEPDRPSAWAVGPERSNLLADSPTARRRMVKRTHSGDKYVTPATSDGGHPAAEDATAETRGECVVLVEEVRLDEQRRPYVVIREVPCGAAAVEAQKTSVNRLSTPRSVYLRRDNGAPS</sequence>
<keyword evidence="3" id="KW-1185">Reference proteome</keyword>
<feature type="region of interest" description="Disordered" evidence="1">
    <location>
        <begin position="370"/>
        <end position="392"/>
    </location>
</feature>
<accession>A0A422NJA1</accession>
<dbReference type="RefSeq" id="XP_029238762.1">
    <property type="nucleotide sequence ID" value="XM_029381433.1"/>
</dbReference>
<feature type="region of interest" description="Disordered" evidence="1">
    <location>
        <begin position="461"/>
        <end position="487"/>
    </location>
</feature>
<organism evidence="2 3">
    <name type="scientific">Trypanosoma rangeli</name>
    <dbReference type="NCBI Taxonomy" id="5698"/>
    <lineage>
        <taxon>Eukaryota</taxon>
        <taxon>Discoba</taxon>
        <taxon>Euglenozoa</taxon>
        <taxon>Kinetoplastea</taxon>
        <taxon>Metakinetoplastina</taxon>
        <taxon>Trypanosomatida</taxon>
        <taxon>Trypanosomatidae</taxon>
        <taxon>Trypanosoma</taxon>
        <taxon>Herpetosoma</taxon>
    </lineage>
</organism>
<feature type="region of interest" description="Disordered" evidence="1">
    <location>
        <begin position="437"/>
        <end position="456"/>
    </location>
</feature>
<feature type="compositionally biased region" description="Basic and acidic residues" evidence="1">
    <location>
        <begin position="215"/>
        <end position="224"/>
    </location>
</feature>
<feature type="region of interest" description="Disordered" evidence="1">
    <location>
        <begin position="124"/>
        <end position="148"/>
    </location>
</feature>
<feature type="compositionally biased region" description="Low complexity" evidence="1">
    <location>
        <begin position="16"/>
        <end position="37"/>
    </location>
</feature>
<feature type="compositionally biased region" description="Low complexity" evidence="1">
    <location>
        <begin position="275"/>
        <end position="291"/>
    </location>
</feature>
<feature type="compositionally biased region" description="Basic and acidic residues" evidence="1">
    <location>
        <begin position="572"/>
        <end position="583"/>
    </location>
</feature>
<comment type="caution">
    <text evidence="2">The sequence shown here is derived from an EMBL/GenBank/DDBJ whole genome shotgun (WGS) entry which is preliminary data.</text>
</comment>
<evidence type="ECO:0000313" key="3">
    <source>
        <dbReference type="Proteomes" id="UP000283634"/>
    </source>
</evidence>
<feature type="region of interest" description="Disordered" evidence="1">
    <location>
        <begin position="879"/>
        <end position="996"/>
    </location>
</feature>
<feature type="region of interest" description="Disordered" evidence="1">
    <location>
        <begin position="832"/>
        <end position="854"/>
    </location>
</feature>
<feature type="region of interest" description="Disordered" evidence="1">
    <location>
        <begin position="215"/>
        <end position="326"/>
    </location>
</feature>
<feature type="region of interest" description="Disordered" evidence="1">
    <location>
        <begin position="1268"/>
        <end position="1287"/>
    </location>
</feature>
<evidence type="ECO:0000313" key="2">
    <source>
        <dbReference type="EMBL" id="RNF05568.1"/>
    </source>
</evidence>